<feature type="non-terminal residue" evidence="1">
    <location>
        <position position="73"/>
    </location>
</feature>
<dbReference type="EMBL" id="HACG01051598">
    <property type="protein sequence ID" value="CEK98469.1"/>
    <property type="molecule type" value="Transcribed_RNA"/>
</dbReference>
<feature type="non-terminal residue" evidence="1">
    <location>
        <position position="1"/>
    </location>
</feature>
<proteinExistence type="predicted"/>
<organism evidence="1">
    <name type="scientific">Arion vulgaris</name>
    <dbReference type="NCBI Taxonomy" id="1028688"/>
    <lineage>
        <taxon>Eukaryota</taxon>
        <taxon>Metazoa</taxon>
        <taxon>Spiralia</taxon>
        <taxon>Lophotrochozoa</taxon>
        <taxon>Mollusca</taxon>
        <taxon>Gastropoda</taxon>
        <taxon>Heterobranchia</taxon>
        <taxon>Euthyneura</taxon>
        <taxon>Panpulmonata</taxon>
        <taxon>Eupulmonata</taxon>
        <taxon>Stylommatophora</taxon>
        <taxon>Helicina</taxon>
        <taxon>Arionoidea</taxon>
        <taxon>Arionidae</taxon>
        <taxon>Arion</taxon>
    </lineage>
</organism>
<name>A0A0B7BZ54_9EUPU</name>
<evidence type="ECO:0000313" key="1">
    <source>
        <dbReference type="EMBL" id="CEK98469.1"/>
    </source>
</evidence>
<protein>
    <submittedName>
        <fullName evidence="1">Uncharacterized protein</fullName>
    </submittedName>
</protein>
<accession>A0A0B7BZ54</accession>
<sequence length="73" mass="8276">HHDHHYTHNTNCDNDQVDNRHIVTSSSTIHPCHLVLLSPNSNPTSKRMCVYLIMFHISSSIKQSSIDLPCPSL</sequence>
<reference evidence="1" key="1">
    <citation type="submission" date="2014-12" db="EMBL/GenBank/DDBJ databases">
        <title>Insight into the proteome of Arion vulgaris.</title>
        <authorList>
            <person name="Aradska J."/>
            <person name="Bulat T."/>
            <person name="Smidak R."/>
            <person name="Sarate P."/>
            <person name="Gangsoo J."/>
            <person name="Sialana F."/>
            <person name="Bilban M."/>
            <person name="Lubec G."/>
        </authorList>
    </citation>
    <scope>NUCLEOTIDE SEQUENCE</scope>
    <source>
        <tissue evidence="1">Skin</tissue>
    </source>
</reference>
<gene>
    <name evidence="1" type="primary">ORF218799</name>
</gene>
<dbReference type="AlphaFoldDB" id="A0A0B7BZ54"/>